<proteinExistence type="inferred from homology"/>
<feature type="domain" description="Calcineurin-like phosphoesterase" evidence="3">
    <location>
        <begin position="62"/>
        <end position="290"/>
    </location>
</feature>
<evidence type="ECO:0000256" key="2">
    <source>
        <dbReference type="RuleBase" id="RU362119"/>
    </source>
</evidence>
<comment type="similarity">
    <text evidence="2">Belongs to the 5'-nucleotidase family.</text>
</comment>
<organism evidence="5 6">
    <name type="scientific">Vibrio tapetis subsp. tapetis</name>
    <dbReference type="NCBI Taxonomy" id="1671868"/>
    <lineage>
        <taxon>Bacteria</taxon>
        <taxon>Pseudomonadati</taxon>
        <taxon>Pseudomonadota</taxon>
        <taxon>Gammaproteobacteria</taxon>
        <taxon>Vibrionales</taxon>
        <taxon>Vibrionaceae</taxon>
        <taxon>Vibrio</taxon>
    </lineage>
</organism>
<dbReference type="SUPFAM" id="SSF56300">
    <property type="entry name" value="Metallo-dependent phosphatases"/>
    <property type="match status" value="1"/>
</dbReference>
<evidence type="ECO:0000313" key="5">
    <source>
        <dbReference type="EMBL" id="SON52321.1"/>
    </source>
</evidence>
<dbReference type="Proteomes" id="UP000235828">
    <property type="component" value="Chromosome B"/>
</dbReference>
<dbReference type="InterPro" id="IPR006179">
    <property type="entry name" value="5_nucleotidase/apyrase"/>
</dbReference>
<dbReference type="RefSeq" id="WP_102524602.1">
    <property type="nucleotide sequence ID" value="NZ_LT960612.1"/>
</dbReference>
<protein>
    <submittedName>
        <fullName evidence="5">Phosphatase/nucleotidase</fullName>
    </submittedName>
</protein>
<evidence type="ECO:0000256" key="1">
    <source>
        <dbReference type="ARBA" id="ARBA00022729"/>
    </source>
</evidence>
<dbReference type="PROSITE" id="PS51257">
    <property type="entry name" value="PROKAR_LIPOPROTEIN"/>
    <property type="match status" value="1"/>
</dbReference>
<evidence type="ECO:0000259" key="3">
    <source>
        <dbReference type="Pfam" id="PF00149"/>
    </source>
</evidence>
<dbReference type="AlphaFoldDB" id="A0A2N8ZK87"/>
<dbReference type="Pfam" id="PF00149">
    <property type="entry name" value="Metallophos"/>
    <property type="match status" value="1"/>
</dbReference>
<dbReference type="GO" id="GO:0030288">
    <property type="term" value="C:outer membrane-bounded periplasmic space"/>
    <property type="evidence" value="ECO:0007669"/>
    <property type="project" value="TreeGrafter"/>
</dbReference>
<dbReference type="PRINTS" id="PR01607">
    <property type="entry name" value="APYRASEFAMLY"/>
</dbReference>
<dbReference type="Pfam" id="PF02872">
    <property type="entry name" value="5_nucleotid_C"/>
    <property type="match status" value="1"/>
</dbReference>
<evidence type="ECO:0000313" key="6">
    <source>
        <dbReference type="Proteomes" id="UP000235828"/>
    </source>
</evidence>
<dbReference type="PANTHER" id="PTHR11575:SF6">
    <property type="entry name" value="2',3'-CYCLIC-NUCLEOTIDE 2'-PHOSPHODIESTERASE_3'-NUCLEOTIDASE"/>
    <property type="match status" value="1"/>
</dbReference>
<feature type="domain" description="5'-Nucleotidase C-terminal" evidence="4">
    <location>
        <begin position="440"/>
        <end position="601"/>
    </location>
</feature>
<dbReference type="InterPro" id="IPR004843">
    <property type="entry name" value="Calcineurin-like_PHP"/>
</dbReference>
<accession>A0A2N8ZK87</accession>
<sequence>MKNITKALLASSVALAMLGCNTSDKVKSDNHVAVKECKTFSNAPEVIYKGDANYAEQTLRINIAATGDMHGRIFAHDYATNKTDKNAGFTKIATILEKERKQDPNLILVDLGDTVQGNSAELFNDLPVHPVVETLNSLNYDMWVPGNHEFDFERSFLDRNIAQFKGAVISSNIVWDKNSDVCKTNGDEVSFLRGFQIFNVNGAKVAIIGLTPSMVTSWQASSPQNFRNLDFKEEIQSVRDAVDLAIAQHKPDVVIGALHYGRKCGGKGVHKIAELLGDKFDVIFNGHEHSKHIERVYSDRVDNISAENKNETENTNRQENPEYTYLNRSESVKVIEPGNWGWALAKAEIQLRKDANGKWQIEGTILTNNKVSDVSENKALQDEFQWVHEQSGEHAESEIGTVQGNFTFNGEEKGPNNGGADDATAEDVEVTSEGSRLYTTIHMAKTADMPVVNLINQIQIRNVEQKAVNAKNQKLNLKVDVSAAALFANNSNLRDGEIYRNKDSSKLYMYDNQLVAVNIQGDKLKEYMEWSYSYLNQWKPGDLTLSFRNDARAYNYDHFGGTVKYTVDIAKAVGSRIDISEISGAPFDASKTYLLAVNDYRYASTLLAKNWVTNSDKLWISTDEKTYAVRDMLTDYVANNKTLNASEFYSSNWSIKQVGKLDKNGHWIESSKGAILKARENGAGQILWNKLQNKQVCVVRGKNRDESIDRAVNFTDEKSYFANKEQSYDACSYAEQDKAL</sequence>
<dbReference type="EMBL" id="LT960612">
    <property type="protein sequence ID" value="SON52321.1"/>
    <property type="molecule type" value="Genomic_DNA"/>
</dbReference>
<keyword evidence="2" id="KW-0547">Nucleotide-binding</keyword>
<dbReference type="GO" id="GO:0000166">
    <property type="term" value="F:nucleotide binding"/>
    <property type="evidence" value="ECO:0007669"/>
    <property type="project" value="UniProtKB-KW"/>
</dbReference>
<dbReference type="SUPFAM" id="SSF55816">
    <property type="entry name" value="5'-nucleotidase (syn. UDP-sugar hydrolase), C-terminal domain"/>
    <property type="match status" value="1"/>
</dbReference>
<dbReference type="InterPro" id="IPR029052">
    <property type="entry name" value="Metallo-depent_PP-like"/>
</dbReference>
<dbReference type="Gene3D" id="3.60.21.10">
    <property type="match status" value="1"/>
</dbReference>
<dbReference type="PANTHER" id="PTHR11575">
    <property type="entry name" value="5'-NUCLEOTIDASE-RELATED"/>
    <property type="match status" value="1"/>
</dbReference>
<dbReference type="KEGG" id="vta:B0710"/>
<keyword evidence="6" id="KW-1185">Reference proteome</keyword>
<keyword evidence="2" id="KW-0378">Hydrolase</keyword>
<reference evidence="5 6" key="1">
    <citation type="submission" date="2017-10" db="EMBL/GenBank/DDBJ databases">
        <authorList>
            <person name="Banno H."/>
            <person name="Chua N.-H."/>
        </authorList>
    </citation>
    <scope>NUCLEOTIDE SEQUENCE [LARGE SCALE GENOMIC DNA]</scope>
    <source>
        <strain evidence="5">Vibrio tapetis CECT4600</strain>
    </source>
</reference>
<dbReference type="Gene3D" id="3.90.780.10">
    <property type="entry name" value="5'-Nucleotidase, C-terminal domain"/>
    <property type="match status" value="1"/>
</dbReference>
<gene>
    <name evidence="5" type="ORF">VTAP4600_B0710</name>
</gene>
<evidence type="ECO:0000259" key="4">
    <source>
        <dbReference type="Pfam" id="PF02872"/>
    </source>
</evidence>
<name>A0A2N8ZK87_9VIBR</name>
<dbReference type="OrthoDB" id="9803927at2"/>
<keyword evidence="1" id="KW-0732">Signal</keyword>
<dbReference type="InterPro" id="IPR008334">
    <property type="entry name" value="5'-Nucleotdase_C"/>
</dbReference>
<dbReference type="GO" id="GO:0016787">
    <property type="term" value="F:hydrolase activity"/>
    <property type="evidence" value="ECO:0007669"/>
    <property type="project" value="UniProtKB-KW"/>
</dbReference>
<dbReference type="InterPro" id="IPR036907">
    <property type="entry name" value="5'-Nucleotdase_C_sf"/>
</dbReference>
<dbReference type="GO" id="GO:0009166">
    <property type="term" value="P:nucleotide catabolic process"/>
    <property type="evidence" value="ECO:0007669"/>
    <property type="project" value="InterPro"/>
</dbReference>